<dbReference type="OrthoDB" id="1935089at2759"/>
<name>A0A1Q3C9D5_CEPFO</name>
<feature type="non-terminal residue" evidence="1">
    <location>
        <position position="1"/>
    </location>
</feature>
<dbReference type="AlphaFoldDB" id="A0A1Q3C9D5"/>
<feature type="non-terminal residue" evidence="1">
    <location>
        <position position="94"/>
    </location>
</feature>
<proteinExistence type="predicted"/>
<organism evidence="1 2">
    <name type="scientific">Cephalotus follicularis</name>
    <name type="common">Albany pitcher plant</name>
    <dbReference type="NCBI Taxonomy" id="3775"/>
    <lineage>
        <taxon>Eukaryota</taxon>
        <taxon>Viridiplantae</taxon>
        <taxon>Streptophyta</taxon>
        <taxon>Embryophyta</taxon>
        <taxon>Tracheophyta</taxon>
        <taxon>Spermatophyta</taxon>
        <taxon>Magnoliopsida</taxon>
        <taxon>eudicotyledons</taxon>
        <taxon>Gunneridae</taxon>
        <taxon>Pentapetalae</taxon>
        <taxon>rosids</taxon>
        <taxon>fabids</taxon>
        <taxon>Oxalidales</taxon>
        <taxon>Cephalotaceae</taxon>
        <taxon>Cephalotus</taxon>
    </lineage>
</organism>
<dbReference type="EMBL" id="BDDD01001539">
    <property type="protein sequence ID" value="GAV76860.1"/>
    <property type="molecule type" value="Genomic_DNA"/>
</dbReference>
<protein>
    <submittedName>
        <fullName evidence="1">Uncharacterized protein</fullName>
    </submittedName>
</protein>
<dbReference type="Proteomes" id="UP000187406">
    <property type="component" value="Unassembled WGS sequence"/>
</dbReference>
<sequence>WCQNSRVSWLREGDKNTKFFHSKASQRRTRNFIRGIKDVSGIWRENEKNIHRVTDLVDGRATTDMNETLMATFTIVEIELAWCQMHPSKALGSD</sequence>
<keyword evidence="2" id="KW-1185">Reference proteome</keyword>
<reference evidence="2" key="1">
    <citation type="submission" date="2016-04" db="EMBL/GenBank/DDBJ databases">
        <title>Cephalotus genome sequencing.</title>
        <authorList>
            <person name="Fukushima K."/>
            <person name="Hasebe M."/>
            <person name="Fang X."/>
        </authorList>
    </citation>
    <scope>NUCLEOTIDE SEQUENCE [LARGE SCALE GENOMIC DNA]</scope>
    <source>
        <strain evidence="2">cv. St1</strain>
    </source>
</reference>
<accession>A0A1Q3C9D5</accession>
<evidence type="ECO:0000313" key="1">
    <source>
        <dbReference type="EMBL" id="GAV76860.1"/>
    </source>
</evidence>
<dbReference type="InParanoid" id="A0A1Q3C9D5"/>
<comment type="caution">
    <text evidence="1">The sequence shown here is derived from an EMBL/GenBank/DDBJ whole genome shotgun (WGS) entry which is preliminary data.</text>
</comment>
<evidence type="ECO:0000313" key="2">
    <source>
        <dbReference type="Proteomes" id="UP000187406"/>
    </source>
</evidence>
<gene>
    <name evidence="1" type="ORF">CFOL_v3_20333</name>
</gene>